<dbReference type="Proteomes" id="UP001432027">
    <property type="component" value="Unassembled WGS sequence"/>
</dbReference>
<dbReference type="GO" id="GO:0005739">
    <property type="term" value="C:mitochondrion"/>
    <property type="evidence" value="ECO:0007669"/>
    <property type="project" value="TreeGrafter"/>
</dbReference>
<evidence type="ECO:0000313" key="6">
    <source>
        <dbReference type="EMBL" id="GMS94114.1"/>
    </source>
</evidence>
<comment type="similarity">
    <text evidence="2">Belongs to the enoyl-CoA hydratase/isomerase family.</text>
</comment>
<gene>
    <name evidence="6" type="ORF">PENTCL1PPCAC_16289</name>
</gene>
<dbReference type="EMBL" id="BTSX01000004">
    <property type="protein sequence ID" value="GMS94114.1"/>
    <property type="molecule type" value="Genomic_DNA"/>
</dbReference>
<dbReference type="PANTHER" id="PTHR43149">
    <property type="entry name" value="ENOYL-COA HYDRATASE"/>
    <property type="match status" value="1"/>
</dbReference>
<feature type="non-terminal residue" evidence="6">
    <location>
        <position position="1"/>
    </location>
</feature>
<dbReference type="SUPFAM" id="SSF52096">
    <property type="entry name" value="ClpP/crotonase"/>
    <property type="match status" value="1"/>
</dbReference>
<keyword evidence="5" id="KW-0413">Isomerase</keyword>
<dbReference type="CDD" id="cd06558">
    <property type="entry name" value="crotonase-like"/>
    <property type="match status" value="1"/>
</dbReference>
<accession>A0AAV5TIJ5</accession>
<dbReference type="GO" id="GO:0051750">
    <property type="term" value="F:delta(3,5)-delta(2,4)-dienoyl-CoA isomerase activity"/>
    <property type="evidence" value="ECO:0007669"/>
    <property type="project" value="TreeGrafter"/>
</dbReference>
<dbReference type="PANTHER" id="PTHR43149:SF1">
    <property type="entry name" value="DELTA(3,5)-DELTA(2,4)-DIENOYL-COA ISOMERASE, MITOCHONDRIAL"/>
    <property type="match status" value="1"/>
</dbReference>
<evidence type="ECO:0000256" key="3">
    <source>
        <dbReference type="ARBA" id="ARBA00022832"/>
    </source>
</evidence>
<sequence>ETLLVSNIGDGVYHVQLNRPKQLNALNQKFWDEIPELFAKLDTDENCRVVIISGNGRAFCSGIDLTFLSTAIPTGDELDTARKSRHLLRFLEKSQWAFTSIEKCCKPVIAAIHGYCMGAGIDLIAACDIRYCSKDVDFSIKEVAVAVTADVGTLNRLPKSIGNNSWLREVCLTARHFDAREALEQGLVSRVCDSPDAVLAAAKETAKTIATSSPVAVQGTKVVLNYARDHTVD</sequence>
<evidence type="ECO:0000256" key="5">
    <source>
        <dbReference type="ARBA" id="ARBA00023235"/>
    </source>
</evidence>
<feature type="non-terminal residue" evidence="6">
    <location>
        <position position="233"/>
    </location>
</feature>
<evidence type="ECO:0000256" key="2">
    <source>
        <dbReference type="ARBA" id="ARBA00005254"/>
    </source>
</evidence>
<dbReference type="Gene3D" id="3.90.226.10">
    <property type="entry name" value="2-enoyl-CoA Hydratase, Chain A, domain 1"/>
    <property type="match status" value="1"/>
</dbReference>
<keyword evidence="3" id="KW-0276">Fatty acid metabolism</keyword>
<dbReference type="Gene3D" id="1.10.12.10">
    <property type="entry name" value="Lyase 2-enoyl-coa Hydratase, Chain A, domain 2"/>
    <property type="match status" value="1"/>
</dbReference>
<evidence type="ECO:0008006" key="8">
    <source>
        <dbReference type="Google" id="ProtNLM"/>
    </source>
</evidence>
<dbReference type="FunFam" id="3.90.226.10:FF:000024">
    <property type="entry name" value="Delta3,5-delta2,4-dienoyl-CoA isomerase"/>
    <property type="match status" value="1"/>
</dbReference>
<keyword evidence="4" id="KW-0443">Lipid metabolism</keyword>
<dbReference type="InterPro" id="IPR001753">
    <property type="entry name" value="Enoyl-CoA_hydra/iso"/>
</dbReference>
<dbReference type="InterPro" id="IPR045002">
    <property type="entry name" value="Ech1-like"/>
</dbReference>
<dbReference type="InterPro" id="IPR029045">
    <property type="entry name" value="ClpP/crotonase-like_dom_sf"/>
</dbReference>
<comment type="pathway">
    <text evidence="1">Lipid metabolism; fatty acid beta-oxidation.</text>
</comment>
<dbReference type="AlphaFoldDB" id="A0AAV5TIJ5"/>
<dbReference type="InterPro" id="IPR014748">
    <property type="entry name" value="Enoyl-CoA_hydra_C"/>
</dbReference>
<organism evidence="6 7">
    <name type="scientific">Pristionchus entomophagus</name>
    <dbReference type="NCBI Taxonomy" id="358040"/>
    <lineage>
        <taxon>Eukaryota</taxon>
        <taxon>Metazoa</taxon>
        <taxon>Ecdysozoa</taxon>
        <taxon>Nematoda</taxon>
        <taxon>Chromadorea</taxon>
        <taxon>Rhabditida</taxon>
        <taxon>Rhabditina</taxon>
        <taxon>Diplogasteromorpha</taxon>
        <taxon>Diplogasteroidea</taxon>
        <taxon>Neodiplogasteridae</taxon>
        <taxon>Pristionchus</taxon>
    </lineage>
</organism>
<dbReference type="GO" id="GO:0006631">
    <property type="term" value="P:fatty acid metabolic process"/>
    <property type="evidence" value="ECO:0007669"/>
    <property type="project" value="UniProtKB-KW"/>
</dbReference>
<reference evidence="6" key="1">
    <citation type="submission" date="2023-10" db="EMBL/GenBank/DDBJ databases">
        <title>Genome assembly of Pristionchus species.</title>
        <authorList>
            <person name="Yoshida K."/>
            <person name="Sommer R.J."/>
        </authorList>
    </citation>
    <scope>NUCLEOTIDE SEQUENCE</scope>
    <source>
        <strain evidence="6">RS0144</strain>
    </source>
</reference>
<comment type="caution">
    <text evidence="6">The sequence shown here is derived from an EMBL/GenBank/DDBJ whole genome shotgun (WGS) entry which is preliminary data.</text>
</comment>
<evidence type="ECO:0000256" key="1">
    <source>
        <dbReference type="ARBA" id="ARBA00005005"/>
    </source>
</evidence>
<dbReference type="Pfam" id="PF00378">
    <property type="entry name" value="ECH_1"/>
    <property type="match status" value="1"/>
</dbReference>
<evidence type="ECO:0000313" key="7">
    <source>
        <dbReference type="Proteomes" id="UP001432027"/>
    </source>
</evidence>
<proteinExistence type="inferred from homology"/>
<evidence type="ECO:0000256" key="4">
    <source>
        <dbReference type="ARBA" id="ARBA00023098"/>
    </source>
</evidence>
<keyword evidence="7" id="KW-1185">Reference proteome</keyword>
<name>A0AAV5TIJ5_9BILA</name>
<protein>
    <recommendedName>
        <fullName evidence="8">Ech-3</fullName>
    </recommendedName>
</protein>